<dbReference type="EMBL" id="CM055741">
    <property type="protein sequence ID" value="KAJ8001988.1"/>
    <property type="molecule type" value="Genomic_DNA"/>
</dbReference>
<keyword evidence="2" id="KW-1185">Reference proteome</keyword>
<dbReference type="Proteomes" id="UP001157502">
    <property type="component" value="Chromosome 14"/>
</dbReference>
<organism evidence="1 2">
    <name type="scientific">Dallia pectoralis</name>
    <name type="common">Alaska blackfish</name>
    <dbReference type="NCBI Taxonomy" id="75939"/>
    <lineage>
        <taxon>Eukaryota</taxon>
        <taxon>Metazoa</taxon>
        <taxon>Chordata</taxon>
        <taxon>Craniata</taxon>
        <taxon>Vertebrata</taxon>
        <taxon>Euteleostomi</taxon>
        <taxon>Actinopterygii</taxon>
        <taxon>Neopterygii</taxon>
        <taxon>Teleostei</taxon>
        <taxon>Protacanthopterygii</taxon>
        <taxon>Esociformes</taxon>
        <taxon>Umbridae</taxon>
        <taxon>Dallia</taxon>
    </lineage>
</organism>
<name>A0ACC2GEP6_DALPE</name>
<proteinExistence type="predicted"/>
<protein>
    <submittedName>
        <fullName evidence="1">Uncharacterized protein</fullName>
    </submittedName>
</protein>
<evidence type="ECO:0000313" key="2">
    <source>
        <dbReference type="Proteomes" id="UP001157502"/>
    </source>
</evidence>
<reference evidence="1" key="1">
    <citation type="submission" date="2021-05" db="EMBL/GenBank/DDBJ databases">
        <authorList>
            <person name="Pan Q."/>
            <person name="Jouanno E."/>
            <person name="Zahm M."/>
            <person name="Klopp C."/>
            <person name="Cabau C."/>
            <person name="Louis A."/>
            <person name="Berthelot C."/>
            <person name="Parey E."/>
            <person name="Roest Crollius H."/>
            <person name="Montfort J."/>
            <person name="Robinson-Rechavi M."/>
            <person name="Bouchez O."/>
            <person name="Lampietro C."/>
            <person name="Lopez Roques C."/>
            <person name="Donnadieu C."/>
            <person name="Postlethwait J."/>
            <person name="Bobe J."/>
            <person name="Dillon D."/>
            <person name="Chandos A."/>
            <person name="von Hippel F."/>
            <person name="Guiguen Y."/>
        </authorList>
    </citation>
    <scope>NUCLEOTIDE SEQUENCE</scope>
    <source>
        <strain evidence="1">YG-Jan2019</strain>
    </source>
</reference>
<gene>
    <name evidence="1" type="ORF">DPEC_G00175130</name>
</gene>
<accession>A0ACC2GEP6</accession>
<evidence type="ECO:0000313" key="1">
    <source>
        <dbReference type="EMBL" id="KAJ8001988.1"/>
    </source>
</evidence>
<sequence length="70" mass="8285">MLWCCLDGWEYGSSDIYWELFTTWRQWQPPGYNRCLLLVNLPGDAVGVFQCERVRKWEEEMVGGFCPFGD</sequence>
<comment type="caution">
    <text evidence="1">The sequence shown here is derived from an EMBL/GenBank/DDBJ whole genome shotgun (WGS) entry which is preliminary data.</text>
</comment>